<feature type="region of interest" description="Disordered" evidence="1">
    <location>
        <begin position="148"/>
        <end position="187"/>
    </location>
</feature>
<evidence type="ECO:0000313" key="2">
    <source>
        <dbReference type="EMBL" id="KAF5352097.1"/>
    </source>
</evidence>
<feature type="region of interest" description="Disordered" evidence="1">
    <location>
        <begin position="339"/>
        <end position="387"/>
    </location>
</feature>
<dbReference type="EMBL" id="JAACJM010000068">
    <property type="protein sequence ID" value="KAF5352097.1"/>
    <property type="molecule type" value="Genomic_DNA"/>
</dbReference>
<feature type="region of interest" description="Disordered" evidence="1">
    <location>
        <begin position="1"/>
        <end position="74"/>
    </location>
</feature>
<evidence type="ECO:0000256" key="1">
    <source>
        <dbReference type="SAM" id="MobiDB-lite"/>
    </source>
</evidence>
<sequence length="387" mass="43431">MSQPTMSQSQRSDYLEPLENPQSSSQWSMELVADARIPSPSPNTQSQEFHVDYQGSSQVSSQFGDESSSQTIVTPSSQTIVSYQFIDDFGSSQASSQLTSQPSSQSIVLSSHQPIDNLASQPSSQFSDQISGQFLSQPILPSHEAILLSNSQPPVPPRHPVAATTMLRPDNADPPNVQQEKNASQNLEKLAETPPYARSFNLKMMLQNPLPRKWLILKIYFKWHNPNPFGQKNTARFEIVNPDGSVAARFSLEGYFGFPKAVLYLQSDEYSKDEHFDVRLRYHEGGFGGIVNPQMDGPSTSELSALEVGECWPPQQLLADAPQVLLKAYIRVTEIEQNEQNEEQVTQWTQWERERSTEEEAKWSEGQQIEIKYQTSNQQNAQTDSSA</sequence>
<comment type="caution">
    <text evidence="2">The sequence shown here is derived from an EMBL/GenBank/DDBJ whole genome shotgun (WGS) entry which is preliminary data.</text>
</comment>
<feature type="compositionally biased region" description="Polar residues" evidence="1">
    <location>
        <begin position="373"/>
        <end position="387"/>
    </location>
</feature>
<feature type="compositionally biased region" description="Polar residues" evidence="1">
    <location>
        <begin position="1"/>
        <end position="12"/>
    </location>
</feature>
<evidence type="ECO:0000313" key="3">
    <source>
        <dbReference type="Proteomes" id="UP000559256"/>
    </source>
</evidence>
<organism evidence="2 3">
    <name type="scientific">Tetrapyrgos nigripes</name>
    <dbReference type="NCBI Taxonomy" id="182062"/>
    <lineage>
        <taxon>Eukaryota</taxon>
        <taxon>Fungi</taxon>
        <taxon>Dikarya</taxon>
        <taxon>Basidiomycota</taxon>
        <taxon>Agaricomycotina</taxon>
        <taxon>Agaricomycetes</taxon>
        <taxon>Agaricomycetidae</taxon>
        <taxon>Agaricales</taxon>
        <taxon>Marasmiineae</taxon>
        <taxon>Marasmiaceae</taxon>
        <taxon>Tetrapyrgos</taxon>
    </lineage>
</organism>
<proteinExistence type="predicted"/>
<dbReference type="AlphaFoldDB" id="A0A8H5D1U9"/>
<reference evidence="2 3" key="1">
    <citation type="journal article" date="2020" name="ISME J.">
        <title>Uncovering the hidden diversity of litter-decomposition mechanisms in mushroom-forming fungi.</title>
        <authorList>
            <person name="Floudas D."/>
            <person name="Bentzer J."/>
            <person name="Ahren D."/>
            <person name="Johansson T."/>
            <person name="Persson P."/>
            <person name="Tunlid A."/>
        </authorList>
    </citation>
    <scope>NUCLEOTIDE SEQUENCE [LARGE SCALE GENOMIC DNA]</scope>
    <source>
        <strain evidence="2 3">CBS 291.85</strain>
    </source>
</reference>
<feature type="compositionally biased region" description="Polar residues" evidence="1">
    <location>
        <begin position="176"/>
        <end position="187"/>
    </location>
</feature>
<feature type="compositionally biased region" description="Basic and acidic residues" evidence="1">
    <location>
        <begin position="351"/>
        <end position="363"/>
    </location>
</feature>
<gene>
    <name evidence="2" type="ORF">D9758_009386</name>
</gene>
<accession>A0A8H5D1U9</accession>
<protein>
    <submittedName>
        <fullName evidence="2">Uncharacterized protein</fullName>
    </submittedName>
</protein>
<name>A0A8H5D1U9_9AGAR</name>
<feature type="compositionally biased region" description="Polar residues" evidence="1">
    <location>
        <begin position="42"/>
        <end position="74"/>
    </location>
</feature>
<dbReference type="Proteomes" id="UP000559256">
    <property type="component" value="Unassembled WGS sequence"/>
</dbReference>
<keyword evidence="3" id="KW-1185">Reference proteome</keyword>